<evidence type="ECO:0000313" key="2">
    <source>
        <dbReference type="Proteomes" id="UP001054945"/>
    </source>
</evidence>
<protein>
    <submittedName>
        <fullName evidence="1">Uncharacterized protein</fullName>
    </submittedName>
</protein>
<name>A0AAV4VVW3_CAEEX</name>
<accession>A0AAV4VVW3</accession>
<comment type="caution">
    <text evidence="1">The sequence shown here is derived from an EMBL/GenBank/DDBJ whole genome shotgun (WGS) entry which is preliminary data.</text>
</comment>
<dbReference type="Proteomes" id="UP001054945">
    <property type="component" value="Unassembled WGS sequence"/>
</dbReference>
<organism evidence="1 2">
    <name type="scientific">Caerostris extrusa</name>
    <name type="common">Bark spider</name>
    <name type="synonym">Caerostris bankana</name>
    <dbReference type="NCBI Taxonomy" id="172846"/>
    <lineage>
        <taxon>Eukaryota</taxon>
        <taxon>Metazoa</taxon>
        <taxon>Ecdysozoa</taxon>
        <taxon>Arthropoda</taxon>
        <taxon>Chelicerata</taxon>
        <taxon>Arachnida</taxon>
        <taxon>Araneae</taxon>
        <taxon>Araneomorphae</taxon>
        <taxon>Entelegynae</taxon>
        <taxon>Araneoidea</taxon>
        <taxon>Araneidae</taxon>
        <taxon>Caerostris</taxon>
    </lineage>
</organism>
<evidence type="ECO:0000313" key="1">
    <source>
        <dbReference type="EMBL" id="GIY74507.1"/>
    </source>
</evidence>
<dbReference type="EMBL" id="BPLR01015226">
    <property type="protein sequence ID" value="GIY74507.1"/>
    <property type="molecule type" value="Genomic_DNA"/>
</dbReference>
<sequence length="123" mass="14521">MRTFMANGGLIGMRKYFDEIKKEDLRSFIYRHANSESGCVLIPNFNDVFNIIKQFDEYDSVYFEIGASELAYLYDYYCPDEDNRISADYLKLSSLPMAIDEKDENRKMELLCFRLIFVQTNSK</sequence>
<reference evidence="1 2" key="1">
    <citation type="submission" date="2021-06" db="EMBL/GenBank/DDBJ databases">
        <title>Caerostris extrusa draft genome.</title>
        <authorList>
            <person name="Kono N."/>
            <person name="Arakawa K."/>
        </authorList>
    </citation>
    <scope>NUCLEOTIDE SEQUENCE [LARGE SCALE GENOMIC DNA]</scope>
</reference>
<proteinExistence type="predicted"/>
<dbReference type="AlphaFoldDB" id="A0AAV4VVW3"/>
<keyword evidence="2" id="KW-1185">Reference proteome</keyword>
<gene>
    <name evidence="1" type="ORF">CEXT_232411</name>
</gene>